<dbReference type="CDD" id="cd14066">
    <property type="entry name" value="STKc_IRAK"/>
    <property type="match status" value="1"/>
</dbReference>
<dbReference type="Pfam" id="PF00069">
    <property type="entry name" value="Pkinase"/>
    <property type="match status" value="1"/>
</dbReference>
<evidence type="ECO:0000256" key="19">
    <source>
        <dbReference type="SAM" id="SignalP"/>
    </source>
</evidence>
<keyword evidence="13" id="KW-0325">Glycoprotein</keyword>
<sequence>MTKLPSSFVIALAVTLLTAVSSLPVVNALGSGSTIAISYETATVCAIKADRPARSILCYRRDGARRVLQLQPDVSFTSLAGGRTTICAIRSGGNRLFCWDTQNSSFPVKRIYNNDTVLLRSLAIGDDQICATTNGTPSVTCWRRNGNFRYKFNSISSGFGFACGITADDSKVRCWGSNPIRERIEQGFGNMSMASLAAGGRHACGVNFTGNIVCRGENKSGQLNVPLNSGLEFASGLALAENYSCAIRQSNRMVVCWGGFERNVSDSFESIVSGSNFTCGLTASNLSVFCWGPGWIVNGSNSGAELPLQRILPGPCVQSSCGSCGIYPASNMLCSGSDVICEPCLNFTPPSSPPPPSLFPVAPTPSPSKSLRRGLLAFAIVGSVGAFMGICTVIYCLWTGVCFGKKKVHNSVQPTIARGGSNGGGTSNSSPPSRSLTIRRQTSRVMWRQRSGPSSKHADKAEEFTLSELAAATNNFSLENQIGNGSFGVVYKGKLSDGREVAIKRGETVHKTKKFQEKETAFESELAFLSRLHHKHLVSLVGYCEEQDERLLVYEFMKNGALNDHLHDKNNVEKSSNMLNSWKMRIKIALDAARGIEYLHNYAVPPVIHRDIKSSNILLDETWTARVSDFGLSLMGPESSDIDFRLTKPAGTLGYIDPEYYGLNLLTAKSDVYGLGVVMLELMTGKKAIFRDDENGETPVSLVDFAVHAIMEGELVKVLDQRVGPPELNEAEAVELMAHTAVHCVNLEGKDRPTMSDIVANLERAYALCSDGSHGTISSGSISIVSE</sequence>
<evidence type="ECO:0000256" key="16">
    <source>
        <dbReference type="PROSITE-ProRule" id="PRU10141"/>
    </source>
</evidence>
<keyword evidence="7 16" id="KW-0547">Nucleotide-binding</keyword>
<dbReference type="Proteomes" id="UP001054252">
    <property type="component" value="Unassembled WGS sequence"/>
</dbReference>
<dbReference type="InterPro" id="IPR008271">
    <property type="entry name" value="Ser/Thr_kinase_AS"/>
</dbReference>
<evidence type="ECO:0000256" key="8">
    <source>
        <dbReference type="ARBA" id="ARBA00022777"/>
    </source>
</evidence>
<evidence type="ECO:0000256" key="11">
    <source>
        <dbReference type="ARBA" id="ARBA00023136"/>
    </source>
</evidence>
<gene>
    <name evidence="21" type="ORF">SLEP1_g37364</name>
</gene>
<dbReference type="PROSITE" id="PS00107">
    <property type="entry name" value="PROTEIN_KINASE_ATP"/>
    <property type="match status" value="1"/>
</dbReference>
<evidence type="ECO:0000256" key="5">
    <source>
        <dbReference type="ARBA" id="ARBA00022692"/>
    </source>
</evidence>
<keyword evidence="12" id="KW-0675">Receptor</keyword>
<dbReference type="PROSITE" id="PS50011">
    <property type="entry name" value="PROTEIN_KINASE_DOM"/>
    <property type="match status" value="1"/>
</dbReference>
<evidence type="ECO:0000256" key="15">
    <source>
        <dbReference type="ARBA" id="ARBA00048679"/>
    </source>
</evidence>
<evidence type="ECO:0000256" key="4">
    <source>
        <dbReference type="ARBA" id="ARBA00022679"/>
    </source>
</evidence>
<dbReference type="GO" id="GO:0005524">
    <property type="term" value="F:ATP binding"/>
    <property type="evidence" value="ECO:0007669"/>
    <property type="project" value="UniProtKB-UniRule"/>
</dbReference>
<dbReference type="GO" id="GO:0042803">
    <property type="term" value="F:protein homodimerization activity"/>
    <property type="evidence" value="ECO:0007669"/>
    <property type="project" value="UniProtKB-ARBA"/>
</dbReference>
<keyword evidence="11 18" id="KW-0472">Membrane</keyword>
<feature type="region of interest" description="Disordered" evidence="17">
    <location>
        <begin position="415"/>
        <end position="459"/>
    </location>
</feature>
<comment type="catalytic activity">
    <reaction evidence="15">
        <text>L-seryl-[protein] + ATP = O-phospho-L-seryl-[protein] + ADP + H(+)</text>
        <dbReference type="Rhea" id="RHEA:17989"/>
        <dbReference type="Rhea" id="RHEA-COMP:9863"/>
        <dbReference type="Rhea" id="RHEA-COMP:11604"/>
        <dbReference type="ChEBI" id="CHEBI:15378"/>
        <dbReference type="ChEBI" id="CHEBI:29999"/>
        <dbReference type="ChEBI" id="CHEBI:30616"/>
        <dbReference type="ChEBI" id="CHEBI:83421"/>
        <dbReference type="ChEBI" id="CHEBI:456216"/>
        <dbReference type="EC" id="2.7.11.1"/>
    </reaction>
</comment>
<dbReference type="FunFam" id="1.10.510.10:FF:000569">
    <property type="entry name" value="Serine/threonine-protein kinase-like protein CCR4"/>
    <property type="match status" value="1"/>
</dbReference>
<dbReference type="InterPro" id="IPR017441">
    <property type="entry name" value="Protein_kinase_ATP_BS"/>
</dbReference>
<evidence type="ECO:0000256" key="12">
    <source>
        <dbReference type="ARBA" id="ARBA00023170"/>
    </source>
</evidence>
<evidence type="ECO:0000256" key="3">
    <source>
        <dbReference type="ARBA" id="ARBA00022527"/>
    </source>
</evidence>
<dbReference type="PROSITE" id="PS00108">
    <property type="entry name" value="PROTEIN_KINASE_ST"/>
    <property type="match status" value="1"/>
</dbReference>
<feature type="chain" id="PRO_5043439449" description="non-specific serine/threonine protein kinase" evidence="19">
    <location>
        <begin position="23"/>
        <end position="787"/>
    </location>
</feature>
<name>A0AAV5KUC4_9ROSI</name>
<evidence type="ECO:0000256" key="14">
    <source>
        <dbReference type="ARBA" id="ARBA00047899"/>
    </source>
</evidence>
<dbReference type="EC" id="2.7.11.1" evidence="2"/>
<dbReference type="InterPro" id="IPR011009">
    <property type="entry name" value="Kinase-like_dom_sf"/>
</dbReference>
<evidence type="ECO:0000256" key="7">
    <source>
        <dbReference type="ARBA" id="ARBA00022741"/>
    </source>
</evidence>
<proteinExistence type="predicted"/>
<evidence type="ECO:0000313" key="21">
    <source>
        <dbReference type="EMBL" id="GKV28287.1"/>
    </source>
</evidence>
<evidence type="ECO:0000259" key="20">
    <source>
        <dbReference type="PROSITE" id="PS50011"/>
    </source>
</evidence>
<dbReference type="SMART" id="SM00220">
    <property type="entry name" value="S_TKc"/>
    <property type="match status" value="1"/>
</dbReference>
<keyword evidence="10 18" id="KW-1133">Transmembrane helix</keyword>
<evidence type="ECO:0000256" key="9">
    <source>
        <dbReference type="ARBA" id="ARBA00022840"/>
    </source>
</evidence>
<dbReference type="SUPFAM" id="SSF56112">
    <property type="entry name" value="Protein kinase-like (PK-like)"/>
    <property type="match status" value="1"/>
</dbReference>
<dbReference type="GO" id="GO:0004674">
    <property type="term" value="F:protein serine/threonine kinase activity"/>
    <property type="evidence" value="ECO:0007669"/>
    <property type="project" value="UniProtKB-KW"/>
</dbReference>
<keyword evidence="22" id="KW-1185">Reference proteome</keyword>
<comment type="caution">
    <text evidence="21">The sequence shown here is derived from an EMBL/GenBank/DDBJ whole genome shotgun (WGS) entry which is preliminary data.</text>
</comment>
<feature type="domain" description="Protein kinase" evidence="20">
    <location>
        <begin position="476"/>
        <end position="767"/>
    </location>
</feature>
<keyword evidence="3" id="KW-0723">Serine/threonine-protein kinase</keyword>
<keyword evidence="6 19" id="KW-0732">Signal</keyword>
<evidence type="ECO:0000256" key="10">
    <source>
        <dbReference type="ARBA" id="ARBA00022989"/>
    </source>
</evidence>
<dbReference type="FunFam" id="3.30.200.20:FF:000357">
    <property type="entry name" value="serine/threonine-protein kinase-like protein CCR1"/>
    <property type="match status" value="1"/>
</dbReference>
<keyword evidence="4" id="KW-0808">Transferase</keyword>
<evidence type="ECO:0000313" key="22">
    <source>
        <dbReference type="Proteomes" id="UP001054252"/>
    </source>
</evidence>
<dbReference type="InterPro" id="IPR009091">
    <property type="entry name" value="RCC1/BLIP-II"/>
</dbReference>
<dbReference type="EMBL" id="BPVZ01000079">
    <property type="protein sequence ID" value="GKV28287.1"/>
    <property type="molecule type" value="Genomic_DNA"/>
</dbReference>
<accession>A0AAV5KUC4</accession>
<dbReference type="SUPFAM" id="SSF50985">
    <property type="entry name" value="RCC1/BLIP-II"/>
    <property type="match status" value="1"/>
</dbReference>
<keyword evidence="8" id="KW-0418">Kinase</keyword>
<dbReference type="InterPro" id="IPR000719">
    <property type="entry name" value="Prot_kinase_dom"/>
</dbReference>
<dbReference type="Gene3D" id="1.10.510.10">
    <property type="entry name" value="Transferase(Phosphotransferase) domain 1"/>
    <property type="match status" value="1"/>
</dbReference>
<reference evidence="21 22" key="1">
    <citation type="journal article" date="2021" name="Commun. Biol.">
        <title>The genome of Shorea leprosula (Dipterocarpaceae) highlights the ecological relevance of drought in aseasonal tropical rainforests.</title>
        <authorList>
            <person name="Ng K.K.S."/>
            <person name="Kobayashi M.J."/>
            <person name="Fawcett J.A."/>
            <person name="Hatakeyama M."/>
            <person name="Paape T."/>
            <person name="Ng C.H."/>
            <person name="Ang C.C."/>
            <person name="Tnah L.H."/>
            <person name="Lee C.T."/>
            <person name="Nishiyama T."/>
            <person name="Sese J."/>
            <person name="O'Brien M.J."/>
            <person name="Copetti D."/>
            <person name="Mohd Noor M.I."/>
            <person name="Ong R.C."/>
            <person name="Putra M."/>
            <person name="Sireger I.Z."/>
            <person name="Indrioko S."/>
            <person name="Kosugi Y."/>
            <person name="Izuno A."/>
            <person name="Isagi Y."/>
            <person name="Lee S.L."/>
            <person name="Shimizu K.K."/>
        </authorList>
    </citation>
    <scope>NUCLEOTIDE SEQUENCE [LARGE SCALE GENOMIC DNA]</scope>
    <source>
        <strain evidence="21">214</strain>
    </source>
</reference>
<dbReference type="PANTHER" id="PTHR46146">
    <property type="entry name" value="SERINE/THREONINE-PROTEIN KINASE-LIKE PROTEIN CCR4"/>
    <property type="match status" value="1"/>
</dbReference>
<feature type="signal peptide" evidence="19">
    <location>
        <begin position="1"/>
        <end position="22"/>
    </location>
</feature>
<dbReference type="Pfam" id="PF13540">
    <property type="entry name" value="RCC1_2"/>
    <property type="match status" value="1"/>
</dbReference>
<feature type="binding site" evidence="16">
    <location>
        <position position="504"/>
    </location>
    <ligand>
        <name>ATP</name>
        <dbReference type="ChEBI" id="CHEBI:30616"/>
    </ligand>
</feature>
<organism evidence="21 22">
    <name type="scientific">Rubroshorea leprosula</name>
    <dbReference type="NCBI Taxonomy" id="152421"/>
    <lineage>
        <taxon>Eukaryota</taxon>
        <taxon>Viridiplantae</taxon>
        <taxon>Streptophyta</taxon>
        <taxon>Embryophyta</taxon>
        <taxon>Tracheophyta</taxon>
        <taxon>Spermatophyta</taxon>
        <taxon>Magnoliopsida</taxon>
        <taxon>eudicotyledons</taxon>
        <taxon>Gunneridae</taxon>
        <taxon>Pentapetalae</taxon>
        <taxon>rosids</taxon>
        <taxon>malvids</taxon>
        <taxon>Malvales</taxon>
        <taxon>Dipterocarpaceae</taxon>
        <taxon>Rubroshorea</taxon>
    </lineage>
</organism>
<evidence type="ECO:0000256" key="6">
    <source>
        <dbReference type="ARBA" id="ARBA00022729"/>
    </source>
</evidence>
<dbReference type="AlphaFoldDB" id="A0AAV5KUC4"/>
<evidence type="ECO:0000256" key="17">
    <source>
        <dbReference type="SAM" id="MobiDB-lite"/>
    </source>
</evidence>
<evidence type="ECO:0000256" key="13">
    <source>
        <dbReference type="ARBA" id="ARBA00023180"/>
    </source>
</evidence>
<comment type="catalytic activity">
    <reaction evidence="14">
        <text>L-threonyl-[protein] + ATP = O-phospho-L-threonyl-[protein] + ADP + H(+)</text>
        <dbReference type="Rhea" id="RHEA:46608"/>
        <dbReference type="Rhea" id="RHEA-COMP:11060"/>
        <dbReference type="Rhea" id="RHEA-COMP:11605"/>
        <dbReference type="ChEBI" id="CHEBI:15378"/>
        <dbReference type="ChEBI" id="CHEBI:30013"/>
        <dbReference type="ChEBI" id="CHEBI:30616"/>
        <dbReference type="ChEBI" id="CHEBI:61977"/>
        <dbReference type="ChEBI" id="CHEBI:456216"/>
        <dbReference type="EC" id="2.7.11.1"/>
    </reaction>
</comment>
<evidence type="ECO:0000256" key="1">
    <source>
        <dbReference type="ARBA" id="ARBA00004479"/>
    </source>
</evidence>
<evidence type="ECO:0000256" key="2">
    <source>
        <dbReference type="ARBA" id="ARBA00012513"/>
    </source>
</evidence>
<keyword evidence="9 16" id="KW-0067">ATP-binding</keyword>
<dbReference type="Gene3D" id="2.130.10.30">
    <property type="entry name" value="Regulator of chromosome condensation 1/beta-lactamase-inhibitor protein II"/>
    <property type="match status" value="2"/>
</dbReference>
<evidence type="ECO:0000256" key="18">
    <source>
        <dbReference type="SAM" id="Phobius"/>
    </source>
</evidence>
<comment type="subcellular location">
    <subcellularLocation>
        <location evidence="1">Membrane</location>
        <topology evidence="1">Single-pass type I membrane protein</topology>
    </subcellularLocation>
</comment>
<dbReference type="PANTHER" id="PTHR46146:SF3">
    <property type="entry name" value="SERINE_THREONINE-PROTEIN KINASE-LIKE PROTEIN CCR3-RELATED"/>
    <property type="match status" value="1"/>
</dbReference>
<feature type="transmembrane region" description="Helical" evidence="18">
    <location>
        <begin position="375"/>
        <end position="398"/>
    </location>
</feature>
<keyword evidence="5 18" id="KW-0812">Transmembrane</keyword>
<protein>
    <recommendedName>
        <fullName evidence="2">non-specific serine/threonine protein kinase</fullName>
        <ecNumber evidence="2">2.7.11.1</ecNumber>
    </recommendedName>
</protein>
<dbReference type="Gene3D" id="3.30.200.20">
    <property type="entry name" value="Phosphorylase Kinase, domain 1"/>
    <property type="match status" value="1"/>
</dbReference>
<dbReference type="GO" id="GO:0016020">
    <property type="term" value="C:membrane"/>
    <property type="evidence" value="ECO:0007669"/>
    <property type="project" value="UniProtKB-SubCell"/>
</dbReference>